<dbReference type="Gene3D" id="1.10.533.10">
    <property type="entry name" value="Death Domain, Fas"/>
    <property type="match status" value="1"/>
</dbReference>
<dbReference type="SUPFAM" id="SSF47986">
    <property type="entry name" value="DEATH domain"/>
    <property type="match status" value="1"/>
</dbReference>
<accession>A0A210PTE1</accession>
<protein>
    <recommendedName>
        <fullName evidence="1">Death domain-containing protein</fullName>
    </recommendedName>
</protein>
<dbReference type="Proteomes" id="UP000242188">
    <property type="component" value="Unassembled WGS sequence"/>
</dbReference>
<dbReference type="OrthoDB" id="6105835at2759"/>
<dbReference type="PROSITE" id="PS50017">
    <property type="entry name" value="DEATH_DOMAIN"/>
    <property type="match status" value="1"/>
</dbReference>
<organism evidence="2 3">
    <name type="scientific">Mizuhopecten yessoensis</name>
    <name type="common">Japanese scallop</name>
    <name type="synonym">Patinopecten yessoensis</name>
    <dbReference type="NCBI Taxonomy" id="6573"/>
    <lineage>
        <taxon>Eukaryota</taxon>
        <taxon>Metazoa</taxon>
        <taxon>Spiralia</taxon>
        <taxon>Lophotrochozoa</taxon>
        <taxon>Mollusca</taxon>
        <taxon>Bivalvia</taxon>
        <taxon>Autobranchia</taxon>
        <taxon>Pteriomorphia</taxon>
        <taxon>Pectinida</taxon>
        <taxon>Pectinoidea</taxon>
        <taxon>Pectinidae</taxon>
        <taxon>Mizuhopecten</taxon>
    </lineage>
</organism>
<dbReference type="EMBL" id="NEDP02005512">
    <property type="protein sequence ID" value="OWF39722.1"/>
    <property type="molecule type" value="Genomic_DNA"/>
</dbReference>
<evidence type="ECO:0000313" key="2">
    <source>
        <dbReference type="EMBL" id="OWF39722.1"/>
    </source>
</evidence>
<keyword evidence="3" id="KW-1185">Reference proteome</keyword>
<gene>
    <name evidence="2" type="ORF">KP79_PYT05465</name>
</gene>
<dbReference type="GO" id="GO:0007165">
    <property type="term" value="P:signal transduction"/>
    <property type="evidence" value="ECO:0007669"/>
    <property type="project" value="InterPro"/>
</dbReference>
<dbReference type="AlphaFoldDB" id="A0A210PTE1"/>
<dbReference type="InterPro" id="IPR011029">
    <property type="entry name" value="DEATH-like_dom_sf"/>
</dbReference>
<feature type="domain" description="Death" evidence="1">
    <location>
        <begin position="509"/>
        <end position="585"/>
    </location>
</feature>
<sequence>MNVTTGVNQGLLFKEHLYYSKGQSSVRKKRQVMLKEKKIGEVYSLYKLVDVRFQPEELCFLEKEELEFKVQSPVQHLCGTVGKQWQLKRFHTLYVLTYDIQKKTSSVQRFYEESNNGEGHLKIATLKRKLESILGPRLSWFVDTVEEDGFRPSDKLRLLLTSQNLCLLDHKLQLLHFHQLDRNNHDITISFDDDTKVLTMNFKQICPWSNNFHTLKCVQVRTGLGEEIKSKVEGMLMGTLRSTRRVLSWIIDTLDIPSDQEDHESEEEISPPMPHLQNMDVALPPPCTLFNRIAVENDDRAQSDCIPKLVLPRRTNLFRAESMNDLYLSPRGEYVNHVYVNEEYRKAHSKSAHEDGSYYSIYYSNTGWIQCLRPASPFRIVRRSRLSNEFGDVDFTAMKTHEKWFDQSFQRRSFDKVYSRLDENSTSPKEVWNPDDVCSLNIPLTASPCESGADDDQYWNTDLCLCIHRAFECNLRKADLMETFDVTWEQLLALFIHLDVNTLHVKARDWKDLAGILELTLRDIEIIQHFCYTYREWPMFILLSYWRMLASRSHPVQPACCHSGLRHVLEQLGRSDLLKILTTRNTNEHIQGAQEDENTHF</sequence>
<reference evidence="2 3" key="1">
    <citation type="journal article" date="2017" name="Nat. Ecol. Evol.">
        <title>Scallop genome provides insights into evolution of bilaterian karyotype and development.</title>
        <authorList>
            <person name="Wang S."/>
            <person name="Zhang J."/>
            <person name="Jiao W."/>
            <person name="Li J."/>
            <person name="Xun X."/>
            <person name="Sun Y."/>
            <person name="Guo X."/>
            <person name="Huan P."/>
            <person name="Dong B."/>
            <person name="Zhang L."/>
            <person name="Hu X."/>
            <person name="Sun X."/>
            <person name="Wang J."/>
            <person name="Zhao C."/>
            <person name="Wang Y."/>
            <person name="Wang D."/>
            <person name="Huang X."/>
            <person name="Wang R."/>
            <person name="Lv J."/>
            <person name="Li Y."/>
            <person name="Zhang Z."/>
            <person name="Liu B."/>
            <person name="Lu W."/>
            <person name="Hui Y."/>
            <person name="Liang J."/>
            <person name="Zhou Z."/>
            <person name="Hou R."/>
            <person name="Li X."/>
            <person name="Liu Y."/>
            <person name="Li H."/>
            <person name="Ning X."/>
            <person name="Lin Y."/>
            <person name="Zhao L."/>
            <person name="Xing Q."/>
            <person name="Dou J."/>
            <person name="Li Y."/>
            <person name="Mao J."/>
            <person name="Guo H."/>
            <person name="Dou H."/>
            <person name="Li T."/>
            <person name="Mu C."/>
            <person name="Jiang W."/>
            <person name="Fu Q."/>
            <person name="Fu X."/>
            <person name="Miao Y."/>
            <person name="Liu J."/>
            <person name="Yu Q."/>
            <person name="Li R."/>
            <person name="Liao H."/>
            <person name="Li X."/>
            <person name="Kong Y."/>
            <person name="Jiang Z."/>
            <person name="Chourrout D."/>
            <person name="Li R."/>
            <person name="Bao Z."/>
        </authorList>
    </citation>
    <scope>NUCLEOTIDE SEQUENCE [LARGE SCALE GENOMIC DNA]</scope>
    <source>
        <strain evidence="2 3">PY_sf001</strain>
    </source>
</reference>
<name>A0A210PTE1_MIZYE</name>
<evidence type="ECO:0000259" key="1">
    <source>
        <dbReference type="PROSITE" id="PS50017"/>
    </source>
</evidence>
<evidence type="ECO:0000313" key="3">
    <source>
        <dbReference type="Proteomes" id="UP000242188"/>
    </source>
</evidence>
<dbReference type="InterPro" id="IPR000488">
    <property type="entry name" value="Death_dom"/>
</dbReference>
<comment type="caution">
    <text evidence="2">The sequence shown here is derived from an EMBL/GenBank/DDBJ whole genome shotgun (WGS) entry which is preliminary data.</text>
</comment>
<proteinExistence type="predicted"/>